<dbReference type="InterPro" id="IPR052163">
    <property type="entry name" value="DGC-Regulatory_Protein"/>
</dbReference>
<evidence type="ECO:0000259" key="3">
    <source>
        <dbReference type="PROSITE" id="PS50113"/>
    </source>
</evidence>
<dbReference type="RefSeq" id="WP_126765669.1">
    <property type="nucleotide sequence ID" value="NZ_PIPJ01000002.1"/>
</dbReference>
<dbReference type="SMART" id="SM00086">
    <property type="entry name" value="PAC"/>
    <property type="match status" value="2"/>
</dbReference>
<dbReference type="Gene3D" id="3.30.70.270">
    <property type="match status" value="1"/>
</dbReference>
<gene>
    <name evidence="5" type="ORF">CWE08_03470</name>
</gene>
<dbReference type="InterPro" id="IPR035965">
    <property type="entry name" value="PAS-like_dom_sf"/>
</dbReference>
<dbReference type="PANTHER" id="PTHR46663">
    <property type="entry name" value="DIGUANYLATE CYCLASE DGCT-RELATED"/>
    <property type="match status" value="1"/>
</dbReference>
<dbReference type="Proteomes" id="UP000288395">
    <property type="component" value="Unassembled WGS sequence"/>
</dbReference>
<dbReference type="NCBIfam" id="TIGR00254">
    <property type="entry name" value="GGDEF"/>
    <property type="match status" value="1"/>
</dbReference>
<dbReference type="PANTHER" id="PTHR46663:SF4">
    <property type="entry name" value="DIGUANYLATE CYCLASE DGCT-RELATED"/>
    <property type="match status" value="1"/>
</dbReference>
<feature type="domain" description="PAS" evidence="2">
    <location>
        <begin position="19"/>
        <end position="94"/>
    </location>
</feature>
<evidence type="ECO:0000313" key="5">
    <source>
        <dbReference type="EMBL" id="RUO22259.1"/>
    </source>
</evidence>
<dbReference type="InterPro" id="IPR000700">
    <property type="entry name" value="PAS-assoc_C"/>
</dbReference>
<evidence type="ECO:0000256" key="1">
    <source>
        <dbReference type="ARBA" id="ARBA00001946"/>
    </source>
</evidence>
<evidence type="ECO:0000313" key="6">
    <source>
        <dbReference type="Proteomes" id="UP000288395"/>
    </source>
</evidence>
<feature type="domain" description="GGDEF" evidence="4">
    <location>
        <begin position="303"/>
        <end position="431"/>
    </location>
</feature>
<evidence type="ECO:0000259" key="4">
    <source>
        <dbReference type="PROSITE" id="PS50887"/>
    </source>
</evidence>
<dbReference type="PROSITE" id="PS50887">
    <property type="entry name" value="GGDEF"/>
    <property type="match status" value="1"/>
</dbReference>
<dbReference type="InterPro" id="IPR000014">
    <property type="entry name" value="PAS"/>
</dbReference>
<dbReference type="SUPFAM" id="SSF55073">
    <property type="entry name" value="Nucleotide cyclase"/>
    <property type="match status" value="1"/>
</dbReference>
<dbReference type="Gene3D" id="3.30.450.20">
    <property type="entry name" value="PAS domain"/>
    <property type="match status" value="2"/>
</dbReference>
<dbReference type="InterPro" id="IPR029787">
    <property type="entry name" value="Nucleotide_cyclase"/>
</dbReference>
<dbReference type="InterPro" id="IPR001610">
    <property type="entry name" value="PAC"/>
</dbReference>
<comment type="cofactor">
    <cofactor evidence="1">
        <name>Mg(2+)</name>
        <dbReference type="ChEBI" id="CHEBI:18420"/>
    </cofactor>
</comment>
<dbReference type="CDD" id="cd01949">
    <property type="entry name" value="GGDEF"/>
    <property type="match status" value="1"/>
</dbReference>
<accession>A0A432VZR7</accession>
<comment type="caution">
    <text evidence="5">The sequence shown here is derived from an EMBL/GenBank/DDBJ whole genome shotgun (WGS) entry which is preliminary data.</text>
</comment>
<dbReference type="SMART" id="SM00091">
    <property type="entry name" value="PAS"/>
    <property type="match status" value="2"/>
</dbReference>
<dbReference type="Pfam" id="PF00990">
    <property type="entry name" value="GGDEF"/>
    <property type="match status" value="1"/>
</dbReference>
<dbReference type="FunFam" id="3.30.70.270:FF:000001">
    <property type="entry name" value="Diguanylate cyclase domain protein"/>
    <property type="match status" value="1"/>
</dbReference>
<dbReference type="AlphaFoldDB" id="A0A432VZR7"/>
<dbReference type="NCBIfam" id="TIGR00229">
    <property type="entry name" value="sensory_box"/>
    <property type="match status" value="2"/>
</dbReference>
<feature type="domain" description="PAC" evidence="3">
    <location>
        <begin position="96"/>
        <end position="149"/>
    </location>
</feature>
<dbReference type="SUPFAM" id="SSF55785">
    <property type="entry name" value="PYP-like sensor domain (PAS domain)"/>
    <property type="match status" value="2"/>
</dbReference>
<reference evidence="6" key="1">
    <citation type="journal article" date="2018" name="Front. Microbiol.">
        <title>Genome-Based Analysis Reveals the Taxonomy and Diversity of the Family Idiomarinaceae.</title>
        <authorList>
            <person name="Liu Y."/>
            <person name="Lai Q."/>
            <person name="Shao Z."/>
        </authorList>
    </citation>
    <scope>NUCLEOTIDE SEQUENCE [LARGE SCALE GENOMIC DNA]</scope>
    <source>
        <strain evidence="6">GBPy7</strain>
    </source>
</reference>
<proteinExistence type="predicted"/>
<dbReference type="SMART" id="SM00267">
    <property type="entry name" value="GGDEF"/>
    <property type="match status" value="1"/>
</dbReference>
<feature type="domain" description="PAS" evidence="2">
    <location>
        <begin position="146"/>
        <end position="191"/>
    </location>
</feature>
<feature type="domain" description="PAC" evidence="3">
    <location>
        <begin position="217"/>
        <end position="271"/>
    </location>
</feature>
<protein>
    <submittedName>
        <fullName evidence="5">Sensor domain-containing diguanylate cyclase</fullName>
    </submittedName>
</protein>
<sequence>MSDIFLLNENSSEAEKRNLSRLVNTAVEQSFNGVLITDAKLGPDGQKILFANSAFAKMTGYSQTELMGKTPRILQGPKTDWNVIAELRKALAAGEHFTGVSVNYRKDGTSYDVEWRISPVRNESNQISHFISIQQDISDLKQSNKSVALLAEALDAAQVAIIIVDLNGRIEFANQGFEQLVGYSSEEAKGQDARFIKTRQGNEEYYANLLINLERDHVHEARSINLHKNGLPVYCDEKISPLHSDTGEVTHYVAVMKNVTKQMLRETELEEQASTDPLTSLANRRAGQAKLEAAYEIALDTGEPFCVIMADIDHFKPINDDYGHQRGDEILREISKVILQGIRSSDVAVRWGGEEFLILLHKCTSTDVEKQIDSLREKIAKISFSDVGTVTMSFGIASFRKGEKLEDLISRADKAMYAAKKEGRNKVVLAE</sequence>
<keyword evidence="6" id="KW-1185">Reference proteome</keyword>
<dbReference type="Pfam" id="PF13426">
    <property type="entry name" value="PAS_9"/>
    <property type="match status" value="2"/>
</dbReference>
<dbReference type="EMBL" id="PIPJ01000002">
    <property type="protein sequence ID" value="RUO22259.1"/>
    <property type="molecule type" value="Genomic_DNA"/>
</dbReference>
<dbReference type="PROSITE" id="PS50112">
    <property type="entry name" value="PAS"/>
    <property type="match status" value="2"/>
</dbReference>
<evidence type="ECO:0000259" key="2">
    <source>
        <dbReference type="PROSITE" id="PS50112"/>
    </source>
</evidence>
<dbReference type="OrthoDB" id="5800589at2"/>
<dbReference type="CDD" id="cd00130">
    <property type="entry name" value="PAS"/>
    <property type="match status" value="2"/>
</dbReference>
<organism evidence="5 6">
    <name type="scientific">Aliidiomarina iranensis</name>
    <dbReference type="NCBI Taxonomy" id="1434071"/>
    <lineage>
        <taxon>Bacteria</taxon>
        <taxon>Pseudomonadati</taxon>
        <taxon>Pseudomonadota</taxon>
        <taxon>Gammaproteobacteria</taxon>
        <taxon>Alteromonadales</taxon>
        <taxon>Idiomarinaceae</taxon>
        <taxon>Aliidiomarina</taxon>
    </lineage>
</organism>
<dbReference type="GO" id="GO:0003824">
    <property type="term" value="F:catalytic activity"/>
    <property type="evidence" value="ECO:0007669"/>
    <property type="project" value="UniProtKB-ARBA"/>
</dbReference>
<name>A0A432VZR7_9GAMM</name>
<dbReference type="PROSITE" id="PS50113">
    <property type="entry name" value="PAC"/>
    <property type="match status" value="2"/>
</dbReference>
<dbReference type="InterPro" id="IPR043128">
    <property type="entry name" value="Rev_trsase/Diguanyl_cyclase"/>
</dbReference>
<dbReference type="InterPro" id="IPR000160">
    <property type="entry name" value="GGDEF_dom"/>
</dbReference>